<keyword evidence="3" id="KW-1133">Transmembrane helix</keyword>
<dbReference type="EMBL" id="OU895878">
    <property type="protein sequence ID" value="CAG9804832.1"/>
    <property type="molecule type" value="Genomic_DNA"/>
</dbReference>
<evidence type="ECO:0000313" key="6">
    <source>
        <dbReference type="Proteomes" id="UP001153620"/>
    </source>
</evidence>
<dbReference type="InterPro" id="IPR003591">
    <property type="entry name" value="Leu-rich_rpt_typical-subtyp"/>
</dbReference>
<dbReference type="SMART" id="SM00369">
    <property type="entry name" value="LRR_TYP"/>
    <property type="match status" value="10"/>
</dbReference>
<dbReference type="OrthoDB" id="7789470at2759"/>
<dbReference type="SUPFAM" id="SSF52058">
    <property type="entry name" value="L domain-like"/>
    <property type="match status" value="1"/>
</dbReference>
<name>A0A9N9RXS8_9DIPT</name>
<dbReference type="InterPro" id="IPR032675">
    <property type="entry name" value="LRR_dom_sf"/>
</dbReference>
<keyword evidence="2" id="KW-0677">Repeat</keyword>
<dbReference type="PANTHER" id="PTHR24366:SF96">
    <property type="entry name" value="LEUCINE RICH REPEAT CONTAINING 53"/>
    <property type="match status" value="1"/>
</dbReference>
<dbReference type="Proteomes" id="UP001153620">
    <property type="component" value="Chromosome 2"/>
</dbReference>
<feature type="chain" id="PRO_5040144763" evidence="4">
    <location>
        <begin position="20"/>
        <end position="619"/>
    </location>
</feature>
<evidence type="ECO:0000313" key="5">
    <source>
        <dbReference type="EMBL" id="CAG9804832.1"/>
    </source>
</evidence>
<keyword evidence="1" id="KW-0433">Leucine-rich repeat</keyword>
<keyword evidence="4" id="KW-0732">Signal</keyword>
<keyword evidence="3" id="KW-0472">Membrane</keyword>
<dbReference type="PROSITE" id="PS51450">
    <property type="entry name" value="LRR"/>
    <property type="match status" value="2"/>
</dbReference>
<reference evidence="5" key="2">
    <citation type="submission" date="2022-10" db="EMBL/GenBank/DDBJ databases">
        <authorList>
            <consortium name="ENA_rothamsted_submissions"/>
            <consortium name="culmorum"/>
            <person name="King R."/>
        </authorList>
    </citation>
    <scope>NUCLEOTIDE SEQUENCE</scope>
</reference>
<dbReference type="InterPro" id="IPR026906">
    <property type="entry name" value="LRR_5"/>
</dbReference>
<dbReference type="InterPro" id="IPR001611">
    <property type="entry name" value="Leu-rich_rpt"/>
</dbReference>
<dbReference type="Pfam" id="PF13306">
    <property type="entry name" value="LRR_5"/>
    <property type="match status" value="1"/>
</dbReference>
<dbReference type="PANTHER" id="PTHR24366">
    <property type="entry name" value="IG(IMMUNOGLOBULIN) AND LRR(LEUCINE RICH REPEAT) DOMAINS"/>
    <property type="match status" value="1"/>
</dbReference>
<protein>
    <submittedName>
        <fullName evidence="5">Uncharacterized protein</fullName>
    </submittedName>
</protein>
<sequence length="619" mass="71150">MRVELIIVIIIGTLKSFWCDLTELKCDEIKALSYYERYYGIKCTISDAVGDSSSTFVIRTANNYEYNKLIQEVEFSTCKFYDIPKDIFPTFPYLRKAQANNCGIEDITKYNFQYASELLELRMRSNKIKKLPHSVFSQMTSIITIDLSANQIEEIQNEAFAGITKLQTLTLSDNRIVKLDENLFRDLSSLMYIRLDSNKLQVIDEKLFASALNLTEIRLDSNEIAIINGDAFGALKNLKFLNLGNNRLLNVRLGETKIERLFIPYNKLTHLDINKNLKLLYAPYNDIATINFNGNTEIVEIKLRQNSVSDISNFTAQTKVEVLDLSYNPINTLNISSFSRMSDLVKLNLEYTNITSASLTFGTFAHNFNLSQLDLSYNQLRKIDFQIFTALNHLTHLKIDGNNLTDIPYEQLKSHYFPKLSLISINDNDWNCTYLSSMIKSLKLNNIIVFIFSKMRVYDLNNVDGIRCVPNNTQHIHWDTAIEHLDDQDLAVLPGKKSPKDPSFSGDLTSNLTRIWNRILEIESAVMRIDDTLQFNKGLSAFQEALTSNNNEERDILVQSEVGFIKTILIFMCFLISIIVFVVVAKSAREYIMNHRIYFPSDNLRRSTTTIQTAMEHVM</sequence>
<proteinExistence type="predicted"/>
<organism evidence="5 6">
    <name type="scientific">Chironomus riparius</name>
    <dbReference type="NCBI Taxonomy" id="315576"/>
    <lineage>
        <taxon>Eukaryota</taxon>
        <taxon>Metazoa</taxon>
        <taxon>Ecdysozoa</taxon>
        <taxon>Arthropoda</taxon>
        <taxon>Hexapoda</taxon>
        <taxon>Insecta</taxon>
        <taxon>Pterygota</taxon>
        <taxon>Neoptera</taxon>
        <taxon>Endopterygota</taxon>
        <taxon>Diptera</taxon>
        <taxon>Nematocera</taxon>
        <taxon>Chironomoidea</taxon>
        <taxon>Chironomidae</taxon>
        <taxon>Chironominae</taxon>
        <taxon>Chironomus</taxon>
    </lineage>
</organism>
<gene>
    <name evidence="5" type="ORF">CHIRRI_LOCUS7711</name>
</gene>
<feature type="signal peptide" evidence="4">
    <location>
        <begin position="1"/>
        <end position="19"/>
    </location>
</feature>
<evidence type="ECO:0000256" key="1">
    <source>
        <dbReference type="ARBA" id="ARBA00022614"/>
    </source>
</evidence>
<feature type="transmembrane region" description="Helical" evidence="3">
    <location>
        <begin position="564"/>
        <end position="585"/>
    </location>
</feature>
<dbReference type="Gene3D" id="3.80.10.10">
    <property type="entry name" value="Ribonuclease Inhibitor"/>
    <property type="match status" value="3"/>
</dbReference>
<keyword evidence="6" id="KW-1185">Reference proteome</keyword>
<evidence type="ECO:0000256" key="3">
    <source>
        <dbReference type="SAM" id="Phobius"/>
    </source>
</evidence>
<evidence type="ECO:0000256" key="4">
    <source>
        <dbReference type="SAM" id="SignalP"/>
    </source>
</evidence>
<dbReference type="Pfam" id="PF13855">
    <property type="entry name" value="LRR_8"/>
    <property type="match status" value="2"/>
</dbReference>
<evidence type="ECO:0000256" key="2">
    <source>
        <dbReference type="ARBA" id="ARBA00022737"/>
    </source>
</evidence>
<reference evidence="5" key="1">
    <citation type="submission" date="2022-01" db="EMBL/GenBank/DDBJ databases">
        <authorList>
            <person name="King R."/>
        </authorList>
    </citation>
    <scope>NUCLEOTIDE SEQUENCE</scope>
</reference>
<keyword evidence="3" id="KW-0812">Transmembrane</keyword>
<dbReference type="AlphaFoldDB" id="A0A9N9RXS8"/>
<accession>A0A9N9RXS8</accession>